<keyword evidence="2" id="KW-1185">Reference proteome</keyword>
<proteinExistence type="predicted"/>
<evidence type="ECO:0000313" key="1">
    <source>
        <dbReference type="EMBL" id="KAF2025743.1"/>
    </source>
</evidence>
<comment type="caution">
    <text evidence="1">The sequence shown here is derived from an EMBL/GenBank/DDBJ whole genome shotgun (WGS) entry which is preliminary data.</text>
</comment>
<name>A0A9P4LHR0_9PLEO</name>
<dbReference type="OrthoDB" id="5423818at2759"/>
<dbReference type="EMBL" id="ML978258">
    <property type="protein sequence ID" value="KAF2025743.1"/>
    <property type="molecule type" value="Genomic_DNA"/>
</dbReference>
<reference evidence="1" key="1">
    <citation type="journal article" date="2020" name="Stud. Mycol.">
        <title>101 Dothideomycetes genomes: a test case for predicting lifestyles and emergence of pathogens.</title>
        <authorList>
            <person name="Haridas S."/>
            <person name="Albert R."/>
            <person name="Binder M."/>
            <person name="Bloem J."/>
            <person name="Labutti K."/>
            <person name="Salamov A."/>
            <person name="Andreopoulos B."/>
            <person name="Baker S."/>
            <person name="Barry K."/>
            <person name="Bills G."/>
            <person name="Bluhm B."/>
            <person name="Cannon C."/>
            <person name="Castanera R."/>
            <person name="Culley D."/>
            <person name="Daum C."/>
            <person name="Ezra D."/>
            <person name="Gonzalez J."/>
            <person name="Henrissat B."/>
            <person name="Kuo A."/>
            <person name="Liang C."/>
            <person name="Lipzen A."/>
            <person name="Lutzoni F."/>
            <person name="Magnuson J."/>
            <person name="Mondo S."/>
            <person name="Nolan M."/>
            <person name="Ohm R."/>
            <person name="Pangilinan J."/>
            <person name="Park H.-J."/>
            <person name="Ramirez L."/>
            <person name="Alfaro M."/>
            <person name="Sun H."/>
            <person name="Tritt A."/>
            <person name="Yoshinaga Y."/>
            <person name="Zwiers L.-H."/>
            <person name="Turgeon B."/>
            <person name="Goodwin S."/>
            <person name="Spatafora J."/>
            <person name="Crous P."/>
            <person name="Grigoriev I."/>
        </authorList>
    </citation>
    <scope>NUCLEOTIDE SEQUENCE</scope>
    <source>
        <strain evidence="1">CBS 110217</strain>
    </source>
</reference>
<evidence type="ECO:0008006" key="3">
    <source>
        <dbReference type="Google" id="ProtNLM"/>
    </source>
</evidence>
<accession>A0A9P4LHR0</accession>
<dbReference type="AlphaFoldDB" id="A0A9P4LHR0"/>
<protein>
    <recommendedName>
        <fullName evidence="3">Transcription factor domain-containing protein</fullName>
    </recommendedName>
</protein>
<organism evidence="1 2">
    <name type="scientific">Setomelanomma holmii</name>
    <dbReference type="NCBI Taxonomy" id="210430"/>
    <lineage>
        <taxon>Eukaryota</taxon>
        <taxon>Fungi</taxon>
        <taxon>Dikarya</taxon>
        <taxon>Ascomycota</taxon>
        <taxon>Pezizomycotina</taxon>
        <taxon>Dothideomycetes</taxon>
        <taxon>Pleosporomycetidae</taxon>
        <taxon>Pleosporales</taxon>
        <taxon>Pleosporineae</taxon>
        <taxon>Phaeosphaeriaceae</taxon>
        <taxon>Setomelanomma</taxon>
    </lineage>
</organism>
<sequence>MPSYDLRSFTRRPGIKGGAQMTAALIVRIVTSYPGMMRDPASLPPFIHQASLLEVPGCGMQSMESLNTCASLMQLLGSGTPGSRKLVWKNVRLECERFYTDWMILDEWELLSSMQALLIYILLRLQEGEHTFNNFDVLLLSAMWVIACALNLKIGNLECSSPTGLSYGTTYEEWVFEESRRRLAMTFRTIGMLVSTEPAGGCTLFDDFLLAPLPARKQLWEARSETQWMLEKHRNPSSDGVFGIKMDGTMVRLNGYSKSQSDHEPLAMHSQASSDTANSVNWQEWCSGMDGLGSLVMLAASLPV</sequence>
<evidence type="ECO:0000313" key="2">
    <source>
        <dbReference type="Proteomes" id="UP000799777"/>
    </source>
</evidence>
<gene>
    <name evidence="1" type="ORF">EK21DRAFT_116527</name>
</gene>
<dbReference type="Proteomes" id="UP000799777">
    <property type="component" value="Unassembled WGS sequence"/>
</dbReference>